<evidence type="ECO:0000256" key="1">
    <source>
        <dbReference type="SAM" id="MobiDB-lite"/>
    </source>
</evidence>
<dbReference type="Pfam" id="PF13585">
    <property type="entry name" value="CHU_C"/>
    <property type="match status" value="1"/>
</dbReference>
<organism evidence="4 5">
    <name type="scientific">Parapedobacter deserti</name>
    <dbReference type="NCBI Taxonomy" id="1912957"/>
    <lineage>
        <taxon>Bacteria</taxon>
        <taxon>Pseudomonadati</taxon>
        <taxon>Bacteroidota</taxon>
        <taxon>Sphingobacteriia</taxon>
        <taxon>Sphingobacteriales</taxon>
        <taxon>Sphingobacteriaceae</taxon>
        <taxon>Parapedobacter</taxon>
    </lineage>
</organism>
<accession>A0ABV7JDY9</accession>
<feature type="domain" description="DUF11" evidence="2">
    <location>
        <begin position="1294"/>
        <end position="1394"/>
    </location>
</feature>
<evidence type="ECO:0000313" key="5">
    <source>
        <dbReference type="Proteomes" id="UP001595526"/>
    </source>
</evidence>
<evidence type="ECO:0000259" key="3">
    <source>
        <dbReference type="Pfam" id="PF19076"/>
    </source>
</evidence>
<feature type="domain" description="CshA" evidence="3">
    <location>
        <begin position="1658"/>
        <end position="1758"/>
    </location>
</feature>
<evidence type="ECO:0000313" key="4">
    <source>
        <dbReference type="EMBL" id="MFC3196209.1"/>
    </source>
</evidence>
<dbReference type="Gene3D" id="2.60.40.740">
    <property type="match status" value="3"/>
</dbReference>
<dbReference type="NCBIfam" id="TIGR04131">
    <property type="entry name" value="Bac_Flav_CTERM"/>
    <property type="match status" value="1"/>
</dbReference>
<dbReference type="InterPro" id="IPR051172">
    <property type="entry name" value="Chlamydia_OmcB"/>
</dbReference>
<dbReference type="Proteomes" id="UP001595526">
    <property type="component" value="Unassembled WGS sequence"/>
</dbReference>
<gene>
    <name evidence="4" type="ORF">ACFOET_01150</name>
</gene>
<protein>
    <submittedName>
        <fullName evidence="4">Gliding motility-associated C-terminal domain-containing protein</fullName>
    </submittedName>
</protein>
<feature type="region of interest" description="Disordered" evidence="1">
    <location>
        <begin position="1511"/>
        <end position="1545"/>
    </location>
</feature>
<feature type="domain" description="CshA" evidence="3">
    <location>
        <begin position="1765"/>
        <end position="1857"/>
    </location>
</feature>
<dbReference type="PANTHER" id="PTHR34819">
    <property type="entry name" value="LARGE CYSTEINE-RICH PERIPLASMIC PROTEIN OMCB"/>
    <property type="match status" value="1"/>
</dbReference>
<dbReference type="EMBL" id="JBHRTA010000004">
    <property type="protein sequence ID" value="MFC3196209.1"/>
    <property type="molecule type" value="Genomic_DNA"/>
</dbReference>
<dbReference type="Gene3D" id="2.60.40.1170">
    <property type="entry name" value="Mu homology domain, subdomain B"/>
    <property type="match status" value="1"/>
</dbReference>
<feature type="domain" description="DUF11" evidence="2">
    <location>
        <begin position="1415"/>
        <end position="1515"/>
    </location>
</feature>
<dbReference type="PANTHER" id="PTHR34819:SF3">
    <property type="entry name" value="CELL SURFACE PROTEIN"/>
    <property type="match status" value="1"/>
</dbReference>
<dbReference type="Pfam" id="PF19076">
    <property type="entry name" value="CshA_repeat"/>
    <property type="match status" value="2"/>
</dbReference>
<feature type="region of interest" description="Disordered" evidence="1">
    <location>
        <begin position="1390"/>
        <end position="1414"/>
    </location>
</feature>
<proteinExistence type="predicted"/>
<dbReference type="InterPro" id="IPR001434">
    <property type="entry name" value="OmcB-like_DUF11"/>
</dbReference>
<dbReference type="NCBIfam" id="TIGR04225">
    <property type="entry name" value="CshA_fibril_rpt"/>
    <property type="match status" value="2"/>
</dbReference>
<feature type="compositionally biased region" description="Acidic residues" evidence="1">
    <location>
        <begin position="1512"/>
        <end position="1522"/>
    </location>
</feature>
<feature type="compositionally biased region" description="Acidic residues" evidence="1">
    <location>
        <begin position="1391"/>
        <end position="1403"/>
    </location>
</feature>
<dbReference type="InterPro" id="IPR047589">
    <property type="entry name" value="DUF11_rpt"/>
</dbReference>
<dbReference type="RefSeq" id="WP_379018701.1">
    <property type="nucleotide sequence ID" value="NZ_JBHRTA010000004.1"/>
</dbReference>
<dbReference type="Pfam" id="PF01345">
    <property type="entry name" value="DUF11"/>
    <property type="match status" value="3"/>
</dbReference>
<reference evidence="5" key="1">
    <citation type="journal article" date="2019" name="Int. J. Syst. Evol. Microbiol.">
        <title>The Global Catalogue of Microorganisms (GCM) 10K type strain sequencing project: providing services to taxonomists for standard genome sequencing and annotation.</title>
        <authorList>
            <consortium name="The Broad Institute Genomics Platform"/>
            <consortium name="The Broad Institute Genome Sequencing Center for Infectious Disease"/>
            <person name="Wu L."/>
            <person name="Ma J."/>
        </authorList>
    </citation>
    <scope>NUCLEOTIDE SEQUENCE [LARGE SCALE GENOMIC DNA]</scope>
    <source>
        <strain evidence="5">KCTC 52416</strain>
    </source>
</reference>
<dbReference type="NCBIfam" id="TIGR01451">
    <property type="entry name" value="B_ant_repeat"/>
    <property type="match status" value="5"/>
</dbReference>
<dbReference type="InterPro" id="IPR026395">
    <property type="entry name" value="CshA_fibril"/>
</dbReference>
<evidence type="ECO:0000259" key="2">
    <source>
        <dbReference type="Pfam" id="PF01345"/>
    </source>
</evidence>
<name>A0ABV7JDY9_9SPHI</name>
<feature type="domain" description="DUF11" evidence="2">
    <location>
        <begin position="1544"/>
        <end position="1640"/>
    </location>
</feature>
<dbReference type="InterPro" id="IPR026341">
    <property type="entry name" value="T9SS_type_B"/>
</dbReference>
<sequence>MENIYRAFNQQRTIFIGVLLLLLGSFAFPDGAAAQVRKPFTQRPSNHPDNLVNGQPIKKIYNVKGDFAMIGNTNMRRTDETDGDNSNQRMKFVNVDGNMINSSAATLQLPAGIDPNCTNIVFAGLYWSGRANTDDMNVRSSSKIEYSYNDIPANHHNQTIGNYTRAIAYTNYRFAISENGDERIYTFSSTVPGQPTVQFKREKHRGSPITYRLGTTGTWLIPADGQQSSDDGITQTLDVPFVIFDGGANGAKLSLDQIAYRNSSSLRISVTGKYEVENEVPVYLSKRKVKIKGPGASQYTEFEANVNDIRYNNISGEDNNQMYAGYVEITDYVKNNRFGEYTVADLALFEGHGGAAGYYGGWGMVVIYENPTMKWRDVTIFDGFAYVAGSVTEDYTIDLQGFQAVENGPVNVTLGIMAGEGDRNIGEPSAPDYFEIATAATYMNASPTWERLSHAGKPEYNFFNSSIFTGDNPRNPTLTNNVGVDISRFDIANTDNAIIGNNQTGTKFRYGTNQDTYIIYNITFAVDAYIPEVEPENTLTAVDGVPVPDQHSPSLELNPNEELTFTLTIKNTGAEPINNAVVNIPMPYTGTYVSSAGVGHNGLVPSGEPSFNPLTGILTWDLGVLPKLADPNAVLATLTYNVRVTDDCYILTNSGCPAYVIVDGSVSGTGANSGASLGDAGNFIFGKTNGGASCENSPITSPTPIKVNPGAECAGNEFENRTILFCESEVVDGEIPVSIIRNQFPAGTRFYSDIDPETFQGIGTEYNNDNPFTGTPGSEVTYYGIPPRGEGSTCYFIFKIAVMSISGTPEITDPNYCVGDEASLLNEMAEVTSEGYQLFFYETETATSPIDGSVRPSTDEPGVITYWVAQGTPTCIGERVPLTITIHPRPEIIDQPIDITICEGETGSVSVTAAGEELSYTWQYYDSNEGAWQNLTSGTPFPEVTIDGPTATLANADTIFNGGRLRVIVSGKGDCEVVSNEVTVTVTSIPAPTTDKVTQEFCQIDVPTVGDLIVEGTDIKWYDVETGGDPLDVATVLIDGVTYYGTQTVDGCESVERLAVTVLLNSIDGGEISGSQTVCLGTTPAIITSLTPGTGSGDIVYRWESSIDDGTTWSPIPAVSGEQHSPSTLTQTTSFRRIATSILNGVECTAYSNAVLVTINNDCAITSRKDVTDANGDGLANAGEQLTYTIAVNNTFDRDVTVNIVDQIPAHTVYLSNTTGGNYAAAANEITWNDLVVPAGTEISVSFIVEVVDNLTGVSVIQNIAVVTGEVIETPQTPAVDIDTDPVKSFTSSKAADKQSVSAGDELTYTITVTNTGDVDYGGIAIEDAIPANTVYKEGSASAGAAISGNTLSWTVDVPFGESRAVSFTVVVAENLTGVEAIRNVAVVTGDDPETPEEPEVETPTDRVKSFTSSKAADKQSVSAGDELTYTITVTNTGDVDYEGIAIEDAIPANTVYKEGSASAGAAISGNTLSWTVDVPFGESRAVSFTVVVAENLTGVEAIRNVAVVTGDDPETPEEPEVETPVTSDRRFESSKTVSDATGDGKAQAGEELLYTITVRNTGTEDYNGITIEDEIPAYTTYVAGSATHNATFSNGKLTWLINVGYGQEVSVSFEVQVIADLEGTEVIRNIATVTGGTPENPEVEHPESPEIPVITGPVAHNDEADTEQGEPVTIIVIDNDEAGNSPIVPASVRLVDPLTGDKVMSVAIEGEGVYAVGADGNVVFTPEAGYVGTSTVNYTVKDENGLESNEATISVTVEGVAAEVAPTAVDDHATTQYGQPVTIAVLNNDQPGSSPIAPSTVRLLDANGNRVSTVTIPGEGRYEVNAQGIVTFTPADGFTGTSTVHYEVSDENGLVSNVANISVTVGTRPFKIPNVFTPNGDGRNDVFEIVGLEAFDRVEITVVNRWGNEVYRNSNYRNNWDGQGLNEGTYYYVIILHEGGRQERHAGWVLIKRQ</sequence>
<dbReference type="Gene3D" id="2.60.40.2810">
    <property type="match status" value="2"/>
</dbReference>
<comment type="caution">
    <text evidence="4">The sequence shown here is derived from an EMBL/GenBank/DDBJ whole genome shotgun (WGS) entry which is preliminary data.</text>
</comment>
<keyword evidence="5" id="KW-1185">Reference proteome</keyword>